<dbReference type="InterPro" id="IPR058532">
    <property type="entry name" value="YjbR/MT2646/Rv2570-like"/>
</dbReference>
<comment type="caution">
    <text evidence="1">The sequence shown here is derived from an EMBL/GenBank/DDBJ whole genome shotgun (WGS) entry which is preliminary data.</text>
</comment>
<dbReference type="RefSeq" id="WP_190247995.1">
    <property type="nucleotide sequence ID" value="NZ_BMPI01000002.1"/>
</dbReference>
<reference evidence="1" key="1">
    <citation type="journal article" date="2014" name="Int. J. Syst. Evol. Microbiol.">
        <title>Complete genome sequence of Corynebacterium casei LMG S-19264T (=DSM 44701T), isolated from a smear-ripened cheese.</title>
        <authorList>
            <consortium name="US DOE Joint Genome Institute (JGI-PGF)"/>
            <person name="Walter F."/>
            <person name="Albersmeier A."/>
            <person name="Kalinowski J."/>
            <person name="Ruckert C."/>
        </authorList>
    </citation>
    <scope>NUCLEOTIDE SEQUENCE</scope>
    <source>
        <strain evidence="1">JCM 19831</strain>
    </source>
</reference>
<gene>
    <name evidence="1" type="ORF">GCM10007977_004900</name>
</gene>
<name>A0A917T157_9ACTN</name>
<evidence type="ECO:0000313" key="1">
    <source>
        <dbReference type="EMBL" id="GGM06823.1"/>
    </source>
</evidence>
<dbReference type="SUPFAM" id="SSF142906">
    <property type="entry name" value="YjbR-like"/>
    <property type="match status" value="1"/>
</dbReference>
<evidence type="ECO:0008006" key="3">
    <source>
        <dbReference type="Google" id="ProtNLM"/>
    </source>
</evidence>
<keyword evidence="2" id="KW-1185">Reference proteome</keyword>
<protein>
    <recommendedName>
        <fullName evidence="3">MmcQ/YjbR family DNA-binding protein</fullName>
    </recommendedName>
</protein>
<dbReference type="Proteomes" id="UP000642070">
    <property type="component" value="Unassembled WGS sequence"/>
</dbReference>
<dbReference type="EMBL" id="BMPI01000002">
    <property type="protein sequence ID" value="GGM06823.1"/>
    <property type="molecule type" value="Genomic_DNA"/>
</dbReference>
<organism evidence="1 2">
    <name type="scientific">Dactylosporangium sucinum</name>
    <dbReference type="NCBI Taxonomy" id="1424081"/>
    <lineage>
        <taxon>Bacteria</taxon>
        <taxon>Bacillati</taxon>
        <taxon>Actinomycetota</taxon>
        <taxon>Actinomycetes</taxon>
        <taxon>Micromonosporales</taxon>
        <taxon>Micromonosporaceae</taxon>
        <taxon>Dactylosporangium</taxon>
    </lineage>
</organism>
<accession>A0A917T157</accession>
<evidence type="ECO:0000313" key="2">
    <source>
        <dbReference type="Proteomes" id="UP000642070"/>
    </source>
</evidence>
<proteinExistence type="predicted"/>
<dbReference type="InterPro" id="IPR038056">
    <property type="entry name" value="YjbR-like_sf"/>
</dbReference>
<reference evidence="1" key="2">
    <citation type="submission" date="2020-09" db="EMBL/GenBank/DDBJ databases">
        <authorList>
            <person name="Sun Q."/>
            <person name="Ohkuma M."/>
        </authorList>
    </citation>
    <scope>NUCLEOTIDE SEQUENCE</scope>
    <source>
        <strain evidence="1">JCM 19831</strain>
    </source>
</reference>
<dbReference type="AlphaFoldDB" id="A0A917T157"/>
<sequence>MVSVDEVRAVAVRLPRAYEVLVRDRVKWRVGQIVFAALSRDETIIGLGYPKEERAARVAAEPGVFLMPPDSDLRYNWICARMEALDADRMRELVEDAWMMCVPKKVWTEYLARNPR</sequence>
<dbReference type="Pfam" id="PF04237">
    <property type="entry name" value="YjbR"/>
    <property type="match status" value="1"/>
</dbReference>